<sequence length="39" mass="4342">MNQIILVQFTDQNNVNSNVTAVEKEKAEGSGVTTDRRHP</sequence>
<reference evidence="2" key="1">
    <citation type="submission" date="2010-08" db="EMBL/GenBank/DDBJ databases">
        <authorList>
            <consortium name="Caenorhabditis japonica Sequencing Consortium"/>
            <person name="Wilson R.K."/>
        </authorList>
    </citation>
    <scope>NUCLEOTIDE SEQUENCE [LARGE SCALE GENOMIC DNA]</scope>
    <source>
        <strain evidence="2">DF5081</strain>
    </source>
</reference>
<name>A0A8R1ED56_CAEJA</name>
<proteinExistence type="predicted"/>
<evidence type="ECO:0000313" key="1">
    <source>
        <dbReference type="EnsemblMetazoa" id="CJA31646.1"/>
    </source>
</evidence>
<organism evidence="1 2">
    <name type="scientific">Caenorhabditis japonica</name>
    <dbReference type="NCBI Taxonomy" id="281687"/>
    <lineage>
        <taxon>Eukaryota</taxon>
        <taxon>Metazoa</taxon>
        <taxon>Ecdysozoa</taxon>
        <taxon>Nematoda</taxon>
        <taxon>Chromadorea</taxon>
        <taxon>Rhabditida</taxon>
        <taxon>Rhabditina</taxon>
        <taxon>Rhabditomorpha</taxon>
        <taxon>Rhabditoidea</taxon>
        <taxon>Rhabditidae</taxon>
        <taxon>Peloderinae</taxon>
        <taxon>Caenorhabditis</taxon>
    </lineage>
</organism>
<evidence type="ECO:0000313" key="2">
    <source>
        <dbReference type="Proteomes" id="UP000005237"/>
    </source>
</evidence>
<dbReference type="Proteomes" id="UP000005237">
    <property type="component" value="Unassembled WGS sequence"/>
</dbReference>
<dbReference type="EnsemblMetazoa" id="CJA31646.1">
    <property type="protein sequence ID" value="CJA31646.1"/>
    <property type="gene ID" value="WBGene00207493"/>
</dbReference>
<accession>A0A8R1ED56</accession>
<dbReference type="AlphaFoldDB" id="A0A8R1ED56"/>
<reference evidence="1" key="2">
    <citation type="submission" date="2022-06" db="UniProtKB">
        <authorList>
            <consortium name="EnsemblMetazoa"/>
        </authorList>
    </citation>
    <scope>IDENTIFICATION</scope>
    <source>
        <strain evidence="1">DF5081</strain>
    </source>
</reference>
<keyword evidence="2" id="KW-1185">Reference proteome</keyword>
<protein>
    <submittedName>
        <fullName evidence="1">Uncharacterized protein</fullName>
    </submittedName>
</protein>